<evidence type="ECO:0000256" key="4">
    <source>
        <dbReference type="ARBA" id="ARBA00023163"/>
    </source>
</evidence>
<proteinExistence type="inferred from homology"/>
<name>A0ABT9FMI0_9BACL</name>
<evidence type="ECO:0000259" key="6">
    <source>
        <dbReference type="Pfam" id="PF08281"/>
    </source>
</evidence>
<dbReference type="SUPFAM" id="SSF88659">
    <property type="entry name" value="Sigma3 and sigma4 domains of RNA polymerase sigma factors"/>
    <property type="match status" value="1"/>
</dbReference>
<dbReference type="Gene3D" id="1.10.10.10">
    <property type="entry name" value="Winged helix-like DNA-binding domain superfamily/Winged helix DNA-binding domain"/>
    <property type="match status" value="1"/>
</dbReference>
<dbReference type="PANTHER" id="PTHR43133">
    <property type="entry name" value="RNA POLYMERASE ECF-TYPE SIGMA FACTO"/>
    <property type="match status" value="1"/>
</dbReference>
<keyword evidence="3" id="KW-0731">Sigma factor</keyword>
<dbReference type="Pfam" id="PF04542">
    <property type="entry name" value="Sigma70_r2"/>
    <property type="match status" value="1"/>
</dbReference>
<protein>
    <submittedName>
        <fullName evidence="7">Sigma-70 family RNA polymerase sigma factor</fullName>
    </submittedName>
</protein>
<dbReference type="InterPro" id="IPR039425">
    <property type="entry name" value="RNA_pol_sigma-70-like"/>
</dbReference>
<dbReference type="SUPFAM" id="SSF88946">
    <property type="entry name" value="Sigma2 domain of RNA polymerase sigma factors"/>
    <property type="match status" value="1"/>
</dbReference>
<keyword evidence="8" id="KW-1185">Reference proteome</keyword>
<sequence length="164" mass="19226">MQRSMTRPGNHVMKSYETYASMLFRIAMVHLGNREDAEEAIQDTFIKLMEKAPEFKDAEHQKAWLIRVITNHCKTMLGKGWRKREVKLEGAEPVTADTPEDWDLLQLVMALPMKYKTVIHLYYYEDYQVQEISKILRISESAVKMRLQRGRQLLKLNLEGADPL</sequence>
<dbReference type="InterPro" id="IPR013249">
    <property type="entry name" value="RNA_pol_sigma70_r4_t2"/>
</dbReference>
<evidence type="ECO:0000313" key="8">
    <source>
        <dbReference type="Proteomes" id="UP001241848"/>
    </source>
</evidence>
<dbReference type="PANTHER" id="PTHR43133:SF51">
    <property type="entry name" value="RNA POLYMERASE SIGMA FACTOR"/>
    <property type="match status" value="1"/>
</dbReference>
<dbReference type="Gene3D" id="1.10.1740.10">
    <property type="match status" value="1"/>
</dbReference>
<organism evidence="7 8">
    <name type="scientific">Paenibacillus zeirhizosphaerae</name>
    <dbReference type="NCBI Taxonomy" id="2987519"/>
    <lineage>
        <taxon>Bacteria</taxon>
        <taxon>Bacillati</taxon>
        <taxon>Bacillota</taxon>
        <taxon>Bacilli</taxon>
        <taxon>Bacillales</taxon>
        <taxon>Paenibacillaceae</taxon>
        <taxon>Paenibacillus</taxon>
    </lineage>
</organism>
<feature type="domain" description="RNA polymerase sigma factor 70 region 4 type 2" evidence="6">
    <location>
        <begin position="103"/>
        <end position="154"/>
    </location>
</feature>
<evidence type="ECO:0000313" key="7">
    <source>
        <dbReference type="EMBL" id="MDP4095795.1"/>
    </source>
</evidence>
<evidence type="ECO:0000259" key="5">
    <source>
        <dbReference type="Pfam" id="PF04542"/>
    </source>
</evidence>
<dbReference type="Pfam" id="PF08281">
    <property type="entry name" value="Sigma70_r4_2"/>
    <property type="match status" value="1"/>
</dbReference>
<dbReference type="EMBL" id="JAPCKK010000006">
    <property type="protein sequence ID" value="MDP4095795.1"/>
    <property type="molecule type" value="Genomic_DNA"/>
</dbReference>
<dbReference type="RefSeq" id="WP_305753432.1">
    <property type="nucleotide sequence ID" value="NZ_JAPCKK010000006.1"/>
</dbReference>
<comment type="similarity">
    <text evidence="1">Belongs to the sigma-70 factor family. ECF subfamily.</text>
</comment>
<dbReference type="InterPro" id="IPR036388">
    <property type="entry name" value="WH-like_DNA-bd_sf"/>
</dbReference>
<dbReference type="NCBIfam" id="TIGR02937">
    <property type="entry name" value="sigma70-ECF"/>
    <property type="match status" value="1"/>
</dbReference>
<evidence type="ECO:0000256" key="1">
    <source>
        <dbReference type="ARBA" id="ARBA00010641"/>
    </source>
</evidence>
<gene>
    <name evidence="7" type="ORF">OIN60_03195</name>
</gene>
<accession>A0ABT9FMI0</accession>
<dbReference type="InterPro" id="IPR007627">
    <property type="entry name" value="RNA_pol_sigma70_r2"/>
</dbReference>
<reference evidence="7 8" key="1">
    <citation type="submission" date="2022-10" db="EMBL/GenBank/DDBJ databases">
        <title>Paenibacillus description and whole genome data of maize root bacterial community.</title>
        <authorList>
            <person name="Marton D."/>
            <person name="Farkas M."/>
            <person name="Cserhati M."/>
        </authorList>
    </citation>
    <scope>NUCLEOTIDE SEQUENCE [LARGE SCALE GENOMIC DNA]</scope>
    <source>
        <strain evidence="7 8">P96</strain>
    </source>
</reference>
<dbReference type="InterPro" id="IPR014284">
    <property type="entry name" value="RNA_pol_sigma-70_dom"/>
</dbReference>
<evidence type="ECO:0000256" key="2">
    <source>
        <dbReference type="ARBA" id="ARBA00023015"/>
    </source>
</evidence>
<comment type="caution">
    <text evidence="7">The sequence shown here is derived from an EMBL/GenBank/DDBJ whole genome shotgun (WGS) entry which is preliminary data.</text>
</comment>
<dbReference type="InterPro" id="IPR013325">
    <property type="entry name" value="RNA_pol_sigma_r2"/>
</dbReference>
<feature type="domain" description="RNA polymerase sigma-70 region 2" evidence="5">
    <location>
        <begin position="16"/>
        <end position="82"/>
    </location>
</feature>
<evidence type="ECO:0000256" key="3">
    <source>
        <dbReference type="ARBA" id="ARBA00023082"/>
    </source>
</evidence>
<keyword evidence="2" id="KW-0805">Transcription regulation</keyword>
<dbReference type="Proteomes" id="UP001241848">
    <property type="component" value="Unassembled WGS sequence"/>
</dbReference>
<dbReference type="InterPro" id="IPR013324">
    <property type="entry name" value="RNA_pol_sigma_r3/r4-like"/>
</dbReference>
<dbReference type="CDD" id="cd06171">
    <property type="entry name" value="Sigma70_r4"/>
    <property type="match status" value="1"/>
</dbReference>
<keyword evidence="4" id="KW-0804">Transcription</keyword>